<dbReference type="PROSITE" id="PS01136">
    <property type="entry name" value="UPF0034"/>
    <property type="match status" value="1"/>
</dbReference>
<comment type="cofactor">
    <cofactor evidence="1 9 10 12">
        <name>FMN</name>
        <dbReference type="ChEBI" id="CHEBI:58210"/>
    </cofactor>
</comment>
<organism evidence="14 15">
    <name type="scientific">Paludibacterium purpuratum</name>
    <dbReference type="NCBI Taxonomy" id="1144873"/>
    <lineage>
        <taxon>Bacteria</taxon>
        <taxon>Pseudomonadati</taxon>
        <taxon>Pseudomonadota</taxon>
        <taxon>Betaproteobacteria</taxon>
        <taxon>Neisseriales</taxon>
        <taxon>Chromobacteriaceae</taxon>
        <taxon>Paludibacterium</taxon>
    </lineage>
</organism>
<feature type="domain" description="DUS-like FMN-binding" evidence="13">
    <location>
        <begin position="4"/>
        <end position="248"/>
    </location>
</feature>
<keyword evidence="8 9" id="KW-0560">Oxidoreductase</keyword>
<reference evidence="14 15" key="1">
    <citation type="submission" date="2019-03" db="EMBL/GenBank/DDBJ databases">
        <title>Genomic Encyclopedia of Type Strains, Phase III (KMG-III): the genomes of soil and plant-associated and newly described type strains.</title>
        <authorList>
            <person name="Whitman W."/>
        </authorList>
    </citation>
    <scope>NUCLEOTIDE SEQUENCE [LARGE SCALE GENOMIC DNA]</scope>
    <source>
        <strain evidence="14 15">CECT 8976</strain>
    </source>
</reference>
<dbReference type="PANTHER" id="PTHR11082">
    <property type="entry name" value="TRNA-DIHYDROURIDINE SYNTHASE"/>
    <property type="match status" value="1"/>
</dbReference>
<keyword evidence="15" id="KW-1185">Reference proteome</keyword>
<feature type="binding site" evidence="9 12">
    <location>
        <position position="139"/>
    </location>
    <ligand>
        <name>FMN</name>
        <dbReference type="ChEBI" id="CHEBI:58210"/>
    </ligand>
</feature>
<gene>
    <name evidence="9" type="primary">dusC</name>
    <name evidence="14" type="ORF">DFP86_11819</name>
</gene>
<evidence type="ECO:0000256" key="9">
    <source>
        <dbReference type="HAMAP-Rule" id="MF_02043"/>
    </source>
</evidence>
<dbReference type="OrthoDB" id="5289281at2"/>
<dbReference type="GO" id="GO:0050660">
    <property type="term" value="F:flavin adenine dinucleotide binding"/>
    <property type="evidence" value="ECO:0007669"/>
    <property type="project" value="InterPro"/>
</dbReference>
<evidence type="ECO:0000256" key="12">
    <source>
        <dbReference type="PIRSR" id="PIRSR006621-2"/>
    </source>
</evidence>
<evidence type="ECO:0000259" key="13">
    <source>
        <dbReference type="Pfam" id="PF01207"/>
    </source>
</evidence>
<dbReference type="Pfam" id="PF01207">
    <property type="entry name" value="Dus"/>
    <property type="match status" value="1"/>
</dbReference>
<evidence type="ECO:0000256" key="5">
    <source>
        <dbReference type="ARBA" id="ARBA00022694"/>
    </source>
</evidence>
<keyword evidence="6 9" id="KW-0521">NADP</keyword>
<comment type="similarity">
    <text evidence="9">Belongs to the Dus family. DusC subfamily.</text>
</comment>
<feature type="binding site" evidence="12">
    <location>
        <position position="168"/>
    </location>
    <ligand>
        <name>FMN</name>
        <dbReference type="ChEBI" id="CHEBI:58210"/>
    </ligand>
</feature>
<dbReference type="InterPro" id="IPR035587">
    <property type="entry name" value="DUS-like_FMN-bd"/>
</dbReference>
<keyword evidence="3 9" id="KW-0285">Flavoprotein</keyword>
<dbReference type="InterPro" id="IPR013785">
    <property type="entry name" value="Aldolase_TIM"/>
</dbReference>
<sequence length="328" mass="35383">MEVILAPMEGLVDAVMRDVLTRMGGIDLCVTEFVRVTSSLLPERTWLRLAPELAHGARTRAGTPVHVQLLGSDPACLADNAARAVELGAPAIDLNFGCPAKSVNRHRGGAILLNEPELLGEIVRAVRQALPPAVPVSAKMRLGYDDKMRALDCARALASGGASRLTVHARTKVEGYRPPAHWDWVARIREAVAIPVVANGEVWTLADYDAIRQISGCERVMIGRGLIARPDLAARIAARARGEAPAPMRWADFLPWLLDFLRQCRACGEGSTYPAARLKQWLGQLKRGFPEAAMLFEQLRPLREASALESALLAACAAEGATLASQPG</sequence>
<keyword evidence="2 9" id="KW-0820">tRNA-binding</keyword>
<keyword evidence="7 9" id="KW-0694">RNA-binding</keyword>
<feature type="active site" description="Proton donor" evidence="9 11">
    <location>
        <position position="98"/>
    </location>
</feature>
<comment type="catalytic activity">
    <reaction evidence="9">
        <text>5,6-dihydrouridine(16) in tRNA + NAD(+) = uridine(16) in tRNA + NADH + H(+)</text>
        <dbReference type="Rhea" id="RHEA:53380"/>
        <dbReference type="Rhea" id="RHEA-COMP:13543"/>
        <dbReference type="Rhea" id="RHEA-COMP:13544"/>
        <dbReference type="ChEBI" id="CHEBI:15378"/>
        <dbReference type="ChEBI" id="CHEBI:57540"/>
        <dbReference type="ChEBI" id="CHEBI:57945"/>
        <dbReference type="ChEBI" id="CHEBI:65315"/>
        <dbReference type="ChEBI" id="CHEBI:74443"/>
    </reaction>
</comment>
<dbReference type="GO" id="GO:0000049">
    <property type="term" value="F:tRNA binding"/>
    <property type="evidence" value="ECO:0007669"/>
    <property type="project" value="UniProtKB-UniRule"/>
</dbReference>
<feature type="binding site" evidence="9 12">
    <location>
        <begin position="223"/>
        <end position="224"/>
    </location>
    <ligand>
        <name>FMN</name>
        <dbReference type="ChEBI" id="CHEBI:58210"/>
    </ligand>
</feature>
<dbReference type="GO" id="GO:0010181">
    <property type="term" value="F:FMN binding"/>
    <property type="evidence" value="ECO:0007669"/>
    <property type="project" value="UniProtKB-UniRule"/>
</dbReference>
<protein>
    <recommendedName>
        <fullName evidence="9">tRNA-dihydrouridine(16) synthase</fullName>
        <ecNumber evidence="9">1.3.1.-</ecNumber>
    </recommendedName>
    <alternativeName>
        <fullName evidence="9">U16-specific dihydrouridine synthase</fullName>
        <shortName evidence="9">U16-specific Dus</shortName>
    </alternativeName>
    <alternativeName>
        <fullName evidence="9">tRNA-dihydrouridine synthase C</fullName>
    </alternativeName>
</protein>
<evidence type="ECO:0000256" key="4">
    <source>
        <dbReference type="ARBA" id="ARBA00022643"/>
    </source>
</evidence>
<comment type="similarity">
    <text evidence="10">Belongs to the dus family.</text>
</comment>
<dbReference type="AlphaFoldDB" id="A0A4R7AYI2"/>
<feature type="site" description="Interacts with tRNA" evidence="9">
    <location>
        <position position="176"/>
    </location>
</feature>
<evidence type="ECO:0000313" key="15">
    <source>
        <dbReference type="Proteomes" id="UP000295611"/>
    </source>
</evidence>
<dbReference type="Gene3D" id="1.20.225.30">
    <property type="entry name" value="Dihydrouridine synthase, C-terminal recognition domain"/>
    <property type="match status" value="1"/>
</dbReference>
<comment type="caution">
    <text evidence="14">The sequence shown here is derived from an EMBL/GenBank/DDBJ whole genome shotgun (WGS) entry which is preliminary data.</text>
</comment>
<dbReference type="InterPro" id="IPR032886">
    <property type="entry name" value="DusC"/>
</dbReference>
<evidence type="ECO:0000256" key="7">
    <source>
        <dbReference type="ARBA" id="ARBA00022884"/>
    </source>
</evidence>
<dbReference type="SUPFAM" id="SSF51395">
    <property type="entry name" value="FMN-linked oxidoreductases"/>
    <property type="match status" value="1"/>
</dbReference>
<proteinExistence type="inferred from homology"/>
<feature type="site" description="Interacts with tRNA; defines subfamily-specific binding signature" evidence="9">
    <location>
        <position position="277"/>
    </location>
</feature>
<keyword evidence="4 9" id="KW-0288">FMN</keyword>
<evidence type="ECO:0000256" key="2">
    <source>
        <dbReference type="ARBA" id="ARBA00022555"/>
    </source>
</evidence>
<feature type="site" description="Interacts with tRNA; defines subfamily-specific binding signature" evidence="9">
    <location>
        <position position="35"/>
    </location>
</feature>
<evidence type="ECO:0000256" key="6">
    <source>
        <dbReference type="ARBA" id="ARBA00022857"/>
    </source>
</evidence>
<accession>A0A4R7AYI2</accession>
<dbReference type="RefSeq" id="WP_133683775.1">
    <property type="nucleotide sequence ID" value="NZ_SNZP01000018.1"/>
</dbReference>
<keyword evidence="12" id="KW-0547">Nucleotide-binding</keyword>
<dbReference type="PIRSF" id="PIRSF006621">
    <property type="entry name" value="Dus"/>
    <property type="match status" value="1"/>
</dbReference>
<dbReference type="HAMAP" id="MF_02043">
    <property type="entry name" value="DusC_subfam"/>
    <property type="match status" value="1"/>
</dbReference>
<comment type="caution">
    <text evidence="9">Lacks conserved residue(s) required for the propagation of feature annotation.</text>
</comment>
<evidence type="ECO:0000256" key="3">
    <source>
        <dbReference type="ARBA" id="ARBA00022630"/>
    </source>
</evidence>
<evidence type="ECO:0000256" key="8">
    <source>
        <dbReference type="ARBA" id="ARBA00023002"/>
    </source>
</evidence>
<dbReference type="InterPro" id="IPR018517">
    <property type="entry name" value="tRNA_hU_synthase_CS"/>
</dbReference>
<evidence type="ECO:0000313" key="14">
    <source>
        <dbReference type="EMBL" id="TDR71608.1"/>
    </source>
</evidence>
<keyword evidence="5 9" id="KW-0819">tRNA processing</keyword>
<feature type="site" description="Interacts with tRNA; defines subfamily-specific binding signature" evidence="9">
    <location>
        <position position="279"/>
    </location>
</feature>
<feature type="binding site" evidence="9 12">
    <location>
        <position position="68"/>
    </location>
    <ligand>
        <name>FMN</name>
        <dbReference type="ChEBI" id="CHEBI:58210"/>
    </ligand>
</feature>
<dbReference type="EC" id="1.3.1.-" evidence="9"/>
<evidence type="ECO:0000256" key="11">
    <source>
        <dbReference type="PIRSR" id="PIRSR006621-1"/>
    </source>
</evidence>
<dbReference type="Proteomes" id="UP000295611">
    <property type="component" value="Unassembled WGS sequence"/>
</dbReference>
<dbReference type="Gene3D" id="3.20.20.70">
    <property type="entry name" value="Aldolase class I"/>
    <property type="match status" value="1"/>
</dbReference>
<comment type="catalytic activity">
    <reaction evidence="9">
        <text>5,6-dihydrouridine(16) in tRNA + NADP(+) = uridine(16) in tRNA + NADPH + H(+)</text>
        <dbReference type="Rhea" id="RHEA:53376"/>
        <dbReference type="Rhea" id="RHEA-COMP:13543"/>
        <dbReference type="Rhea" id="RHEA-COMP:13544"/>
        <dbReference type="ChEBI" id="CHEBI:15378"/>
        <dbReference type="ChEBI" id="CHEBI:57783"/>
        <dbReference type="ChEBI" id="CHEBI:58349"/>
        <dbReference type="ChEBI" id="CHEBI:65315"/>
        <dbReference type="ChEBI" id="CHEBI:74443"/>
    </reaction>
</comment>
<dbReference type="GO" id="GO:0102262">
    <property type="term" value="F:tRNA-dihydrouridine16 synthase activity"/>
    <property type="evidence" value="ECO:0007669"/>
    <property type="project" value="RHEA"/>
</dbReference>
<feature type="site" description="Interacts with tRNA; defines subfamily-specific binding signature" evidence="9">
    <location>
        <position position="300"/>
    </location>
</feature>
<evidence type="ECO:0000256" key="1">
    <source>
        <dbReference type="ARBA" id="ARBA00001917"/>
    </source>
</evidence>
<evidence type="ECO:0000256" key="10">
    <source>
        <dbReference type="PIRNR" id="PIRNR006621"/>
    </source>
</evidence>
<name>A0A4R7AYI2_9NEIS</name>
<feature type="site" description="Interacts with tRNA" evidence="9">
    <location>
        <position position="95"/>
    </location>
</feature>
<feature type="binding site" evidence="9">
    <location>
        <begin position="199"/>
        <end position="201"/>
    </location>
    <ligand>
        <name>FMN</name>
        <dbReference type="ChEBI" id="CHEBI:58210"/>
    </ligand>
</feature>
<dbReference type="EMBL" id="SNZP01000018">
    <property type="protein sequence ID" value="TDR71608.1"/>
    <property type="molecule type" value="Genomic_DNA"/>
</dbReference>
<dbReference type="InterPro" id="IPR042270">
    <property type="entry name" value="DusC_C"/>
</dbReference>
<dbReference type="InterPro" id="IPR001269">
    <property type="entry name" value="DUS_fam"/>
</dbReference>
<dbReference type="CDD" id="cd02801">
    <property type="entry name" value="DUS_like_FMN"/>
    <property type="match status" value="1"/>
</dbReference>
<comment type="function">
    <text evidence="9">Catalyzes the synthesis of 5,6-dihydrouridine (D), a modified base found in the D-loop of most tRNAs, via the reduction of the C5-C6 double bond in target uridines. Specifically modifies U16 in tRNAs.</text>
</comment>
<dbReference type="PANTHER" id="PTHR11082:SF26">
    <property type="entry name" value="TRNA-DIHYDROURIDINE(16) SYNTHASE"/>
    <property type="match status" value="1"/>
</dbReference>